<feature type="domain" description="Response regulatory" evidence="11">
    <location>
        <begin position="356"/>
        <end position="468"/>
    </location>
</feature>
<dbReference type="SUPFAM" id="SSF47384">
    <property type="entry name" value="Homodimeric domain of signal transducing histidine kinase"/>
    <property type="match status" value="1"/>
</dbReference>
<dbReference type="SMART" id="SM00448">
    <property type="entry name" value="REC"/>
    <property type="match status" value="1"/>
</dbReference>
<evidence type="ECO:0000313" key="14">
    <source>
        <dbReference type="Proteomes" id="UP000676409"/>
    </source>
</evidence>
<dbReference type="EMBL" id="CP073078">
    <property type="protein sequence ID" value="QUD88482.1"/>
    <property type="molecule type" value="Genomic_DNA"/>
</dbReference>
<dbReference type="SUPFAM" id="SSF55785">
    <property type="entry name" value="PYP-like sensor domain (PAS domain)"/>
    <property type="match status" value="1"/>
</dbReference>
<protein>
    <recommendedName>
        <fullName evidence="2">histidine kinase</fullName>
        <ecNumber evidence="2">2.7.13.3</ecNumber>
    </recommendedName>
</protein>
<dbReference type="RefSeq" id="WP_211938532.1">
    <property type="nucleotide sequence ID" value="NZ_CP073078.1"/>
</dbReference>
<dbReference type="InterPro" id="IPR001789">
    <property type="entry name" value="Sig_transdc_resp-reg_receiver"/>
</dbReference>
<proteinExistence type="predicted"/>
<evidence type="ECO:0000256" key="4">
    <source>
        <dbReference type="ARBA" id="ARBA00022679"/>
    </source>
</evidence>
<dbReference type="Gene3D" id="3.30.450.20">
    <property type="entry name" value="PAS domain"/>
    <property type="match status" value="1"/>
</dbReference>
<keyword evidence="3 9" id="KW-0597">Phosphoprotein</keyword>
<accession>A0A975G0Z6</accession>
<dbReference type="PANTHER" id="PTHR43065:SF49">
    <property type="entry name" value="HISTIDINE KINASE"/>
    <property type="match status" value="1"/>
</dbReference>
<dbReference type="CDD" id="cd00130">
    <property type="entry name" value="PAS"/>
    <property type="match status" value="1"/>
</dbReference>
<evidence type="ECO:0000256" key="1">
    <source>
        <dbReference type="ARBA" id="ARBA00000085"/>
    </source>
</evidence>
<dbReference type="PRINTS" id="PR00344">
    <property type="entry name" value="BCTRLSENSOR"/>
</dbReference>
<dbReference type="SMART" id="SM00387">
    <property type="entry name" value="HATPase_c"/>
    <property type="match status" value="1"/>
</dbReference>
<evidence type="ECO:0000259" key="10">
    <source>
        <dbReference type="PROSITE" id="PS50109"/>
    </source>
</evidence>
<dbReference type="Proteomes" id="UP000676409">
    <property type="component" value="Chromosome"/>
</dbReference>
<dbReference type="PROSITE" id="PS50110">
    <property type="entry name" value="RESPONSE_REGULATORY"/>
    <property type="match status" value="1"/>
</dbReference>
<dbReference type="PROSITE" id="PS50109">
    <property type="entry name" value="HIS_KIN"/>
    <property type="match status" value="1"/>
</dbReference>
<evidence type="ECO:0000256" key="7">
    <source>
        <dbReference type="ARBA" id="ARBA00022840"/>
    </source>
</evidence>
<dbReference type="GO" id="GO:0006355">
    <property type="term" value="P:regulation of DNA-templated transcription"/>
    <property type="evidence" value="ECO:0007669"/>
    <property type="project" value="InterPro"/>
</dbReference>
<keyword evidence="7" id="KW-0067">ATP-binding</keyword>
<dbReference type="Gene3D" id="3.40.50.2300">
    <property type="match status" value="1"/>
</dbReference>
<dbReference type="InterPro" id="IPR004358">
    <property type="entry name" value="Sig_transdc_His_kin-like_C"/>
</dbReference>
<evidence type="ECO:0000256" key="5">
    <source>
        <dbReference type="ARBA" id="ARBA00022741"/>
    </source>
</evidence>
<keyword evidence="5" id="KW-0547">Nucleotide-binding</keyword>
<dbReference type="InterPro" id="IPR000014">
    <property type="entry name" value="PAS"/>
</dbReference>
<keyword evidence="4" id="KW-0808">Transferase</keyword>
<feature type="domain" description="Histidine kinase" evidence="10">
    <location>
        <begin position="118"/>
        <end position="337"/>
    </location>
</feature>
<dbReference type="InterPro" id="IPR003594">
    <property type="entry name" value="HATPase_dom"/>
</dbReference>
<dbReference type="InterPro" id="IPR003661">
    <property type="entry name" value="HisK_dim/P_dom"/>
</dbReference>
<sequence>MATGGVPGLVRYDLLFQALGGPALIALDPDGRIAGWSAGAETLTGHPAAAAIGQSYELLFDPAAIGLDAVRDEQGALIGFVETRREAAEPPDERQAQAAQAQRELAGRMEALGRLAGVMAHDFNNLLTAVLSRAELALRAVDHDRERLVKMIVGVRDAAQRGAAMNRRLLGFAGRQPLDPVRVELKPLLAALAEDLRQVLPADIQLVVEAPDRLAMVEADPQGLRERLMDLALNARDAMPEGGRLTIAARGATLNGEGAGLFGPHVLITVTDTGHGMAPEVRERAVEPFFTTRDGGTGTGLGLSQAYGFARQSHGALSIVSEPGLGTTISLYLPADDLVAEDASPADPAPTPAHEAVLVVEDDRQVAELTDALFRELGYEPVMARSPREAMEALARLKIDLVFSDVVMPGGLSGFELARRIRMRFPEIPILLTTGYGEALAQRDVCEFPVLNKPYRIDELIEALGALRRGSGGEAKPH</sequence>
<comment type="catalytic activity">
    <reaction evidence="1">
        <text>ATP + protein L-histidine = ADP + protein N-phospho-L-histidine.</text>
        <dbReference type="EC" id="2.7.13.3"/>
    </reaction>
</comment>
<evidence type="ECO:0000256" key="9">
    <source>
        <dbReference type="PROSITE-ProRule" id="PRU00169"/>
    </source>
</evidence>
<dbReference type="GO" id="GO:0005524">
    <property type="term" value="F:ATP binding"/>
    <property type="evidence" value="ECO:0007669"/>
    <property type="project" value="UniProtKB-KW"/>
</dbReference>
<dbReference type="InterPro" id="IPR036097">
    <property type="entry name" value="HisK_dim/P_sf"/>
</dbReference>
<name>A0A975G0Z6_9CAUL</name>
<dbReference type="InterPro" id="IPR011006">
    <property type="entry name" value="CheY-like_superfamily"/>
</dbReference>
<dbReference type="Pfam" id="PF00989">
    <property type="entry name" value="PAS"/>
    <property type="match status" value="1"/>
</dbReference>
<dbReference type="SUPFAM" id="SSF55874">
    <property type="entry name" value="ATPase domain of HSP90 chaperone/DNA topoisomerase II/histidine kinase"/>
    <property type="match status" value="1"/>
</dbReference>
<evidence type="ECO:0000259" key="11">
    <source>
        <dbReference type="PROSITE" id="PS50110"/>
    </source>
</evidence>
<dbReference type="Pfam" id="PF00072">
    <property type="entry name" value="Response_reg"/>
    <property type="match status" value="1"/>
</dbReference>
<dbReference type="InterPro" id="IPR005467">
    <property type="entry name" value="His_kinase_dom"/>
</dbReference>
<keyword evidence="14" id="KW-1185">Reference proteome</keyword>
<dbReference type="KEGG" id="caul:KCG34_00885"/>
<evidence type="ECO:0000256" key="8">
    <source>
        <dbReference type="ARBA" id="ARBA00023012"/>
    </source>
</evidence>
<feature type="domain" description="PAS" evidence="12">
    <location>
        <begin position="24"/>
        <end position="59"/>
    </location>
</feature>
<evidence type="ECO:0000256" key="2">
    <source>
        <dbReference type="ARBA" id="ARBA00012438"/>
    </source>
</evidence>
<dbReference type="InterPro" id="IPR036890">
    <property type="entry name" value="HATPase_C_sf"/>
</dbReference>
<evidence type="ECO:0000259" key="12">
    <source>
        <dbReference type="PROSITE" id="PS50112"/>
    </source>
</evidence>
<feature type="modified residue" description="4-aspartylphosphate" evidence="9">
    <location>
        <position position="405"/>
    </location>
</feature>
<dbReference type="InterPro" id="IPR013767">
    <property type="entry name" value="PAS_fold"/>
</dbReference>
<reference evidence="13" key="1">
    <citation type="submission" date="2021-04" db="EMBL/GenBank/DDBJ databases">
        <title>The complete genome sequence of Caulobacter sp. S6.</title>
        <authorList>
            <person name="Tang Y."/>
            <person name="Ouyang W."/>
            <person name="Liu Q."/>
            <person name="Huang B."/>
            <person name="Guo Z."/>
            <person name="Lei P."/>
        </authorList>
    </citation>
    <scope>NUCLEOTIDE SEQUENCE</scope>
    <source>
        <strain evidence="13">S6</strain>
    </source>
</reference>
<dbReference type="CDD" id="cd00082">
    <property type="entry name" value="HisKA"/>
    <property type="match status" value="1"/>
</dbReference>
<evidence type="ECO:0000256" key="6">
    <source>
        <dbReference type="ARBA" id="ARBA00022777"/>
    </source>
</evidence>
<dbReference type="Pfam" id="PF02518">
    <property type="entry name" value="HATPase_c"/>
    <property type="match status" value="1"/>
</dbReference>
<keyword evidence="6" id="KW-0418">Kinase</keyword>
<dbReference type="InterPro" id="IPR035965">
    <property type="entry name" value="PAS-like_dom_sf"/>
</dbReference>
<dbReference type="SUPFAM" id="SSF52172">
    <property type="entry name" value="CheY-like"/>
    <property type="match status" value="1"/>
</dbReference>
<dbReference type="AlphaFoldDB" id="A0A975G0Z6"/>
<evidence type="ECO:0000313" key="13">
    <source>
        <dbReference type="EMBL" id="QUD88482.1"/>
    </source>
</evidence>
<dbReference type="PROSITE" id="PS50112">
    <property type="entry name" value="PAS"/>
    <property type="match status" value="1"/>
</dbReference>
<gene>
    <name evidence="13" type="ORF">KCG34_00885</name>
</gene>
<dbReference type="GO" id="GO:0000155">
    <property type="term" value="F:phosphorelay sensor kinase activity"/>
    <property type="evidence" value="ECO:0007669"/>
    <property type="project" value="InterPro"/>
</dbReference>
<dbReference type="Gene3D" id="3.30.565.10">
    <property type="entry name" value="Histidine kinase-like ATPase, C-terminal domain"/>
    <property type="match status" value="1"/>
</dbReference>
<evidence type="ECO:0000256" key="3">
    <source>
        <dbReference type="ARBA" id="ARBA00022553"/>
    </source>
</evidence>
<organism evidence="13 14">
    <name type="scientific">Phenylobacterium montanum</name>
    <dbReference type="NCBI Taxonomy" id="2823693"/>
    <lineage>
        <taxon>Bacteria</taxon>
        <taxon>Pseudomonadati</taxon>
        <taxon>Pseudomonadota</taxon>
        <taxon>Alphaproteobacteria</taxon>
        <taxon>Caulobacterales</taxon>
        <taxon>Caulobacteraceae</taxon>
        <taxon>Phenylobacterium</taxon>
    </lineage>
</organism>
<keyword evidence="8" id="KW-0902">Two-component regulatory system</keyword>
<dbReference type="EC" id="2.7.13.3" evidence="2"/>
<dbReference type="PANTHER" id="PTHR43065">
    <property type="entry name" value="SENSOR HISTIDINE KINASE"/>
    <property type="match status" value="1"/>
</dbReference>
<dbReference type="Gene3D" id="1.10.287.130">
    <property type="match status" value="1"/>
</dbReference>